<evidence type="ECO:0000256" key="5">
    <source>
        <dbReference type="SAM" id="MobiDB-lite"/>
    </source>
</evidence>
<protein>
    <recommendedName>
        <fullName evidence="4">Tektin</fullName>
    </recommendedName>
</protein>
<accession>A0A3Q1IYV6</accession>
<evidence type="ECO:0000313" key="7">
    <source>
        <dbReference type="Proteomes" id="UP000265040"/>
    </source>
</evidence>
<keyword evidence="4" id="KW-0969">Cilium</keyword>
<reference evidence="6" key="1">
    <citation type="submission" date="2021-04" db="EMBL/GenBank/DDBJ databases">
        <authorList>
            <consortium name="Wellcome Sanger Institute Data Sharing"/>
        </authorList>
    </citation>
    <scope>NUCLEOTIDE SEQUENCE [LARGE SCALE GENOMIC DNA]</scope>
</reference>
<dbReference type="InterPro" id="IPR048256">
    <property type="entry name" value="Tektin-like"/>
</dbReference>
<evidence type="ECO:0000256" key="4">
    <source>
        <dbReference type="RuleBase" id="RU367040"/>
    </source>
</evidence>
<evidence type="ECO:0000313" key="6">
    <source>
        <dbReference type="Ensembl" id="ENSATEP00000025710.1"/>
    </source>
</evidence>
<dbReference type="InterPro" id="IPR000435">
    <property type="entry name" value="Tektins"/>
</dbReference>
<dbReference type="Proteomes" id="UP000265040">
    <property type="component" value="Chromosome 1"/>
</dbReference>
<feature type="region of interest" description="Disordered" evidence="5">
    <location>
        <begin position="227"/>
        <end position="252"/>
    </location>
</feature>
<sequence length="423" mass="48273">MSSEVLVSRPHYDSRAVAQGVLKESPVGLEVPQSSSGSGTTGYRSAKYTPAEWFSNYHSILQQAGTDHHEAQSIQRESRTLYQDTEEATLKTQAEGTRLLGERLQDIHYWKSELQRHIDHLLTDTETLLALKTRLEKALDATETPYAITTDNLNCRTRRLGPDLVQDTVEEELMKEVDLIRSVQDLLKRTTAQVVTQIKLNREAKHMLELDWSDKYQAYSFDDHCGRHSNRSPDTKHHPGSAAMQDHPAGGTGHQQLLVEQMLQDTTEDLRVQCSKVDQAFSQRCVELVQAKTQLEMKLTKTLEQIGVQERNILVLQKAINNKETPLRVAQSRLYLRSLRPNMELCRDEPQLSLEGEVREIDATLTSLNQQLSKPRSSLSHLEESRMALEKDINCKTHSLFIDRDKCMTHRKRYPTVSTLSGY</sequence>
<dbReference type="PRINTS" id="PR00511">
    <property type="entry name" value="TEKTIN"/>
</dbReference>
<dbReference type="OMA" id="QTTERHE"/>
<proteinExistence type="inferred from homology"/>
<dbReference type="GO" id="GO:0005930">
    <property type="term" value="C:axoneme"/>
    <property type="evidence" value="ECO:0007669"/>
    <property type="project" value="UniProtKB-SubCell"/>
</dbReference>
<dbReference type="Ensembl" id="ENSATET00000026128.2">
    <property type="protein sequence ID" value="ENSATEP00000025710.1"/>
    <property type="gene ID" value="ENSATEG00000017837.2"/>
</dbReference>
<dbReference type="GO" id="GO:0060294">
    <property type="term" value="P:cilium movement involved in cell motility"/>
    <property type="evidence" value="ECO:0007669"/>
    <property type="project" value="UniProtKB-UniRule"/>
</dbReference>
<dbReference type="InParanoid" id="A0A3Q1IYV6"/>
<dbReference type="STRING" id="64144.ENSATEP00000025710"/>
<keyword evidence="7" id="KW-1185">Reference proteome</keyword>
<reference evidence="6" key="2">
    <citation type="submission" date="2025-08" db="UniProtKB">
        <authorList>
            <consortium name="Ensembl"/>
        </authorList>
    </citation>
    <scope>IDENTIFICATION</scope>
</reference>
<evidence type="ECO:0000256" key="1">
    <source>
        <dbReference type="ARBA" id="ARBA00007209"/>
    </source>
</evidence>
<organism evidence="6 7">
    <name type="scientific">Anabas testudineus</name>
    <name type="common">Climbing perch</name>
    <name type="synonym">Anthias testudineus</name>
    <dbReference type="NCBI Taxonomy" id="64144"/>
    <lineage>
        <taxon>Eukaryota</taxon>
        <taxon>Metazoa</taxon>
        <taxon>Chordata</taxon>
        <taxon>Craniata</taxon>
        <taxon>Vertebrata</taxon>
        <taxon>Euteleostomi</taxon>
        <taxon>Actinopterygii</taxon>
        <taxon>Neopterygii</taxon>
        <taxon>Teleostei</taxon>
        <taxon>Neoteleostei</taxon>
        <taxon>Acanthomorphata</taxon>
        <taxon>Anabantaria</taxon>
        <taxon>Anabantiformes</taxon>
        <taxon>Anabantoidei</taxon>
        <taxon>Anabantidae</taxon>
        <taxon>Anabas</taxon>
    </lineage>
</organism>
<comment type="similarity">
    <text evidence="1 4">Belongs to the tektin family.</text>
</comment>
<keyword evidence="4" id="KW-0966">Cell projection</keyword>
<keyword evidence="4" id="KW-0282">Flagellum</keyword>
<dbReference type="GO" id="GO:0036126">
    <property type="term" value="C:sperm flagellum"/>
    <property type="evidence" value="ECO:0007669"/>
    <property type="project" value="TreeGrafter"/>
</dbReference>
<feature type="compositionally biased region" description="Basic and acidic residues" evidence="5">
    <location>
        <begin position="227"/>
        <end position="237"/>
    </location>
</feature>
<keyword evidence="3" id="KW-0175">Coiled coil</keyword>
<reference evidence="6" key="3">
    <citation type="submission" date="2025-09" db="UniProtKB">
        <authorList>
            <consortium name="Ensembl"/>
        </authorList>
    </citation>
    <scope>IDENTIFICATION</scope>
</reference>
<evidence type="ECO:0000256" key="3">
    <source>
        <dbReference type="ARBA" id="ARBA00023054"/>
    </source>
</evidence>
<dbReference type="AlphaFoldDB" id="A0A3Q1IYV6"/>
<dbReference type="FunCoup" id="A0A3Q1IYV6">
    <property type="interactions" value="599"/>
</dbReference>
<dbReference type="PANTHER" id="PTHR19960">
    <property type="entry name" value="TEKTIN"/>
    <property type="match status" value="1"/>
</dbReference>
<dbReference type="Pfam" id="PF03148">
    <property type="entry name" value="Tektin"/>
    <property type="match status" value="2"/>
</dbReference>
<keyword evidence="2" id="KW-0963">Cytoplasm</keyword>
<dbReference type="OrthoDB" id="5788000at2759"/>
<evidence type="ECO:0000256" key="2">
    <source>
        <dbReference type="ARBA" id="ARBA00022490"/>
    </source>
</evidence>
<dbReference type="GO" id="GO:0005634">
    <property type="term" value="C:nucleus"/>
    <property type="evidence" value="ECO:0007669"/>
    <property type="project" value="TreeGrafter"/>
</dbReference>
<dbReference type="GO" id="GO:0015630">
    <property type="term" value="C:microtubule cytoskeleton"/>
    <property type="evidence" value="ECO:0007669"/>
    <property type="project" value="UniProtKB-UniRule"/>
</dbReference>
<dbReference type="GeneTree" id="ENSGT00950000182894"/>
<dbReference type="PANTHER" id="PTHR19960:SF12">
    <property type="entry name" value="TEKTIN-4"/>
    <property type="match status" value="1"/>
</dbReference>
<comment type="subcellular location">
    <subcellularLocation>
        <location evidence="4">Cytoplasm</location>
        <location evidence="4">Cytoskeleton</location>
        <location evidence="4">Cilium axoneme</location>
    </subcellularLocation>
</comment>
<name>A0A3Q1IYV6_ANATE</name>
<dbReference type="GO" id="GO:0060271">
    <property type="term" value="P:cilium assembly"/>
    <property type="evidence" value="ECO:0007669"/>
    <property type="project" value="UniProtKB-UniRule"/>
</dbReference>